<keyword evidence="1" id="KW-0732">Signal</keyword>
<dbReference type="EMBL" id="JACHGN010000029">
    <property type="protein sequence ID" value="MBB5139433.1"/>
    <property type="molecule type" value="Genomic_DNA"/>
</dbReference>
<proteinExistence type="predicted"/>
<feature type="chain" id="PRO_5032321247" evidence="1">
    <location>
        <begin position="31"/>
        <end position="151"/>
    </location>
</feature>
<keyword evidence="3" id="KW-1185">Reference proteome</keyword>
<evidence type="ECO:0000313" key="2">
    <source>
        <dbReference type="EMBL" id="MBB5139433.1"/>
    </source>
</evidence>
<evidence type="ECO:0000313" key="3">
    <source>
        <dbReference type="Proteomes" id="UP000578449"/>
    </source>
</evidence>
<protein>
    <submittedName>
        <fullName evidence="2">Uncharacterized protein</fullName>
    </submittedName>
</protein>
<dbReference type="AlphaFoldDB" id="A0A840PN31"/>
<dbReference type="RefSeq" id="WP_185056257.1">
    <property type="nucleotide sequence ID" value="NZ_BAABIX010000029.1"/>
</dbReference>
<reference evidence="2 3" key="1">
    <citation type="submission" date="2020-08" db="EMBL/GenBank/DDBJ databases">
        <title>Genomic Encyclopedia of Type Strains, Phase IV (KMG-IV): sequencing the most valuable type-strain genomes for metagenomic binning, comparative biology and taxonomic classification.</title>
        <authorList>
            <person name="Goeker M."/>
        </authorList>
    </citation>
    <scope>NUCLEOTIDE SEQUENCE [LARGE SCALE GENOMIC DNA]</scope>
    <source>
        <strain evidence="2 3">DSM 45615</strain>
    </source>
</reference>
<dbReference type="Proteomes" id="UP000578449">
    <property type="component" value="Unassembled WGS sequence"/>
</dbReference>
<feature type="signal peptide" evidence="1">
    <location>
        <begin position="1"/>
        <end position="30"/>
    </location>
</feature>
<sequence>MRTLRSILAGTAIVGSLAAGVALAPAAANAETAVTTATAQASAPKFHNFKYFSDFGRGESFGKRSYFKGFWYKKDGWYYVKGSLFDLDRDREYSYFWVKYIDRFGRTHFDRYKTFGKFDYNKKFFKAKHFWVGVSEGDGFRDDFSGYRQLW</sequence>
<gene>
    <name evidence="2" type="ORF">HNP84_009196</name>
</gene>
<name>A0A840PN31_9ACTN</name>
<organism evidence="2 3">
    <name type="scientific">Thermocatellispora tengchongensis</name>
    <dbReference type="NCBI Taxonomy" id="1073253"/>
    <lineage>
        <taxon>Bacteria</taxon>
        <taxon>Bacillati</taxon>
        <taxon>Actinomycetota</taxon>
        <taxon>Actinomycetes</taxon>
        <taxon>Streptosporangiales</taxon>
        <taxon>Streptosporangiaceae</taxon>
        <taxon>Thermocatellispora</taxon>
    </lineage>
</organism>
<accession>A0A840PN31</accession>
<comment type="caution">
    <text evidence="2">The sequence shown here is derived from an EMBL/GenBank/DDBJ whole genome shotgun (WGS) entry which is preliminary data.</text>
</comment>
<evidence type="ECO:0000256" key="1">
    <source>
        <dbReference type="SAM" id="SignalP"/>
    </source>
</evidence>